<keyword evidence="2" id="KW-1185">Reference proteome</keyword>
<organism evidence="1 2">
    <name type="scientific">Arabis alpina</name>
    <name type="common">Alpine rock-cress</name>
    <dbReference type="NCBI Taxonomy" id="50452"/>
    <lineage>
        <taxon>Eukaryota</taxon>
        <taxon>Viridiplantae</taxon>
        <taxon>Streptophyta</taxon>
        <taxon>Embryophyta</taxon>
        <taxon>Tracheophyta</taxon>
        <taxon>Spermatophyta</taxon>
        <taxon>Magnoliopsida</taxon>
        <taxon>eudicotyledons</taxon>
        <taxon>Gunneridae</taxon>
        <taxon>Pentapetalae</taxon>
        <taxon>rosids</taxon>
        <taxon>malvids</taxon>
        <taxon>Brassicales</taxon>
        <taxon>Brassicaceae</taxon>
        <taxon>Arabideae</taxon>
        <taxon>Arabis</taxon>
    </lineage>
</organism>
<protein>
    <submittedName>
        <fullName evidence="1">Uncharacterized protein</fullName>
    </submittedName>
</protein>
<evidence type="ECO:0000313" key="1">
    <source>
        <dbReference type="EMBL" id="KFK24077.1"/>
    </source>
</evidence>
<dbReference type="AlphaFoldDB" id="A0A087G2H5"/>
<proteinExistence type="predicted"/>
<dbReference type="Proteomes" id="UP000029120">
    <property type="component" value="Unassembled WGS sequence"/>
</dbReference>
<reference evidence="2" key="1">
    <citation type="journal article" date="2015" name="Nat. Plants">
        <title>Genome expansion of Arabis alpina linked with retrotransposition and reduced symmetric DNA methylation.</title>
        <authorList>
            <person name="Willing E.M."/>
            <person name="Rawat V."/>
            <person name="Mandakova T."/>
            <person name="Maumus F."/>
            <person name="James G.V."/>
            <person name="Nordstroem K.J."/>
            <person name="Becker C."/>
            <person name="Warthmann N."/>
            <person name="Chica C."/>
            <person name="Szarzynska B."/>
            <person name="Zytnicki M."/>
            <person name="Albani M.C."/>
            <person name="Kiefer C."/>
            <person name="Bergonzi S."/>
            <person name="Castaings L."/>
            <person name="Mateos J.L."/>
            <person name="Berns M.C."/>
            <person name="Bujdoso N."/>
            <person name="Piofczyk T."/>
            <person name="de Lorenzo L."/>
            <person name="Barrero-Sicilia C."/>
            <person name="Mateos I."/>
            <person name="Piednoel M."/>
            <person name="Hagmann J."/>
            <person name="Chen-Min-Tao R."/>
            <person name="Iglesias-Fernandez R."/>
            <person name="Schuster S.C."/>
            <person name="Alonso-Blanco C."/>
            <person name="Roudier F."/>
            <person name="Carbonero P."/>
            <person name="Paz-Ares J."/>
            <person name="Davis S.J."/>
            <person name="Pecinka A."/>
            <person name="Quesneville H."/>
            <person name="Colot V."/>
            <person name="Lysak M.A."/>
            <person name="Weigel D."/>
            <person name="Coupland G."/>
            <person name="Schneeberger K."/>
        </authorList>
    </citation>
    <scope>NUCLEOTIDE SEQUENCE [LARGE SCALE GENOMIC DNA]</scope>
    <source>
        <strain evidence="2">cv. Pajares</strain>
    </source>
</reference>
<gene>
    <name evidence="1" type="ORF">AALP_AAs71131U000100</name>
</gene>
<accession>A0A087G2H5</accession>
<dbReference type="EMBL" id="KL972357">
    <property type="protein sequence ID" value="KFK24077.1"/>
    <property type="molecule type" value="Genomic_DNA"/>
</dbReference>
<evidence type="ECO:0000313" key="2">
    <source>
        <dbReference type="Proteomes" id="UP000029120"/>
    </source>
</evidence>
<sequence>MKGLRKHSSWPTLVCYSQLELIFIERSKVKAIELMIVDAMVQ</sequence>
<dbReference type="Gramene" id="KFK24077">
    <property type="protein sequence ID" value="KFK24077"/>
    <property type="gene ID" value="AALP_AAs71131U000100"/>
</dbReference>
<name>A0A087G2H5_ARAAL</name>